<comment type="caution">
    <text evidence="3">The sequence shown here is derived from an EMBL/GenBank/DDBJ whole genome shotgun (WGS) entry which is preliminary data.</text>
</comment>
<evidence type="ECO:0000313" key="4">
    <source>
        <dbReference type="Proteomes" id="UP000824055"/>
    </source>
</evidence>
<gene>
    <name evidence="3" type="ORF">H9966_05610</name>
</gene>
<proteinExistence type="predicted"/>
<evidence type="ECO:0000313" key="3">
    <source>
        <dbReference type="EMBL" id="HIZ69349.1"/>
    </source>
</evidence>
<evidence type="ECO:0000256" key="2">
    <source>
        <dbReference type="SAM" id="Phobius"/>
    </source>
</evidence>
<reference evidence="3" key="2">
    <citation type="submission" date="2021-04" db="EMBL/GenBank/DDBJ databases">
        <authorList>
            <person name="Gilroy R."/>
        </authorList>
    </citation>
    <scope>NUCLEOTIDE SEQUENCE</scope>
    <source>
        <strain evidence="3">ChiHecec3B27-8219</strain>
    </source>
</reference>
<dbReference type="AlphaFoldDB" id="A0A9D2FXT0"/>
<keyword evidence="2" id="KW-1133">Transmembrane helix</keyword>
<keyword evidence="2" id="KW-0812">Transmembrane</keyword>
<dbReference type="Proteomes" id="UP000824055">
    <property type="component" value="Unassembled WGS sequence"/>
</dbReference>
<feature type="transmembrane region" description="Helical" evidence="2">
    <location>
        <begin position="135"/>
        <end position="152"/>
    </location>
</feature>
<name>A0A9D2FXT0_9BACT</name>
<sequence>MSKKTSLKELFESKQAELRSSLQDLELPKDATKIEKVVSDYLDNLFDSESEFRLQLTQAEDYILQSAMSLLNAQQAIVVELTKTNAQAMEKAKNPMGSNQEQKPKRGSNKSAIPYGIGGSAVGGVIGAVVGGTWAAVFGAIAGTALSLYYVASMDKNTTAHSNIPKKQMAMQASAKPVQKLDVDKFIAIVSDICESVDNLVNSFRAQVNCVVDKYESMPKPSLETNFKLLLEGLQSLIGYERTHTPAEGKYVGKLQQRVEDVAELLDNYNLEVVNYSGDNIDLFEQIFSPTAKEPKMVVPAIIKDGVTVLKGKLFIPEQTNS</sequence>
<organism evidence="3 4">
    <name type="scientific">Candidatus Prevotella avicola</name>
    <dbReference type="NCBI Taxonomy" id="2838738"/>
    <lineage>
        <taxon>Bacteria</taxon>
        <taxon>Pseudomonadati</taxon>
        <taxon>Bacteroidota</taxon>
        <taxon>Bacteroidia</taxon>
        <taxon>Bacteroidales</taxon>
        <taxon>Prevotellaceae</taxon>
        <taxon>Prevotella</taxon>
    </lineage>
</organism>
<evidence type="ECO:0000256" key="1">
    <source>
        <dbReference type="SAM" id="MobiDB-lite"/>
    </source>
</evidence>
<reference evidence="3" key="1">
    <citation type="journal article" date="2021" name="PeerJ">
        <title>Extensive microbial diversity within the chicken gut microbiome revealed by metagenomics and culture.</title>
        <authorList>
            <person name="Gilroy R."/>
            <person name="Ravi A."/>
            <person name="Getino M."/>
            <person name="Pursley I."/>
            <person name="Horton D.L."/>
            <person name="Alikhan N.F."/>
            <person name="Baker D."/>
            <person name="Gharbi K."/>
            <person name="Hall N."/>
            <person name="Watson M."/>
            <person name="Adriaenssens E.M."/>
            <person name="Foster-Nyarko E."/>
            <person name="Jarju S."/>
            <person name="Secka A."/>
            <person name="Antonio M."/>
            <person name="Oren A."/>
            <person name="Chaudhuri R.R."/>
            <person name="La Ragione R."/>
            <person name="Hildebrand F."/>
            <person name="Pallen M.J."/>
        </authorList>
    </citation>
    <scope>NUCLEOTIDE SEQUENCE</scope>
    <source>
        <strain evidence="3">ChiHecec3B27-8219</strain>
    </source>
</reference>
<feature type="region of interest" description="Disordered" evidence="1">
    <location>
        <begin position="91"/>
        <end position="110"/>
    </location>
</feature>
<protein>
    <submittedName>
        <fullName evidence="3">Uncharacterized protein</fullName>
    </submittedName>
</protein>
<accession>A0A9D2FXT0</accession>
<feature type="transmembrane region" description="Helical" evidence="2">
    <location>
        <begin position="112"/>
        <end position="129"/>
    </location>
</feature>
<keyword evidence="2" id="KW-0472">Membrane</keyword>
<dbReference type="EMBL" id="DXBE01000042">
    <property type="protein sequence ID" value="HIZ69349.1"/>
    <property type="molecule type" value="Genomic_DNA"/>
</dbReference>